<dbReference type="InterPro" id="IPR035959">
    <property type="entry name" value="RutC-like_sf"/>
</dbReference>
<comment type="caution">
    <text evidence="1">The sequence shown here is derived from an EMBL/GenBank/DDBJ whole genome shotgun (WGS) entry which is preliminary data.</text>
</comment>
<sequence>MDKITKIKTGNKFETLGSYSRAVAVGPWIFVSNTAGRNPRTGQIPDDVREQAEQVFANIEGALAALGASLADVVVSRVFIQDPADTPAVMEIVGARYRGIDPAATITCPPLGGTAYKVEIEVTAYRNAAGAQTEQRLISL</sequence>
<organism evidence="1 2">
    <name type="scientific">Acidocella aminolytica 101 = DSM 11237</name>
    <dbReference type="NCBI Taxonomy" id="1120923"/>
    <lineage>
        <taxon>Bacteria</taxon>
        <taxon>Pseudomonadati</taxon>
        <taxon>Pseudomonadota</taxon>
        <taxon>Alphaproteobacteria</taxon>
        <taxon>Acetobacterales</taxon>
        <taxon>Acidocellaceae</taxon>
        <taxon>Acidocella</taxon>
    </lineage>
</organism>
<gene>
    <name evidence="1" type="ORF">Aam_139_005</name>
</gene>
<evidence type="ECO:0000313" key="2">
    <source>
        <dbReference type="Proteomes" id="UP000032668"/>
    </source>
</evidence>
<keyword evidence="2" id="KW-1185">Reference proteome</keyword>
<dbReference type="EMBL" id="BANC01000137">
    <property type="protein sequence ID" value="GAN82003.1"/>
    <property type="molecule type" value="Genomic_DNA"/>
</dbReference>
<dbReference type="Gene3D" id="3.30.1330.40">
    <property type="entry name" value="RutC-like"/>
    <property type="match status" value="1"/>
</dbReference>
<dbReference type="RefSeq" id="WP_048880386.1">
    <property type="nucleotide sequence ID" value="NZ_BANC01000137.1"/>
</dbReference>
<accession>A0A0D6PLA9</accession>
<reference evidence="1 2" key="1">
    <citation type="submission" date="2012-11" db="EMBL/GenBank/DDBJ databases">
        <title>Whole genome sequence of Acidocella aminolytica 101 = DSM 11237.</title>
        <authorList>
            <person name="Azuma Y."/>
            <person name="Higashiura N."/>
            <person name="Hirakawa H."/>
            <person name="Matsushita K."/>
        </authorList>
    </citation>
    <scope>NUCLEOTIDE SEQUENCE [LARGE SCALE GENOMIC DNA]</scope>
    <source>
        <strain evidence="2">101 / DSM 11237</strain>
    </source>
</reference>
<evidence type="ECO:0000313" key="1">
    <source>
        <dbReference type="EMBL" id="GAN82003.1"/>
    </source>
</evidence>
<name>A0A0D6PLA9_9PROT</name>
<dbReference type="SUPFAM" id="SSF55298">
    <property type="entry name" value="YjgF-like"/>
    <property type="match status" value="1"/>
</dbReference>
<dbReference type="InterPro" id="IPR006175">
    <property type="entry name" value="YjgF/YER057c/UK114"/>
</dbReference>
<dbReference type="STRING" id="1120923.SAMN02746095_03173"/>
<dbReference type="PANTHER" id="PTHR43857">
    <property type="entry name" value="BLR7761 PROTEIN"/>
    <property type="match status" value="1"/>
</dbReference>
<proteinExistence type="predicted"/>
<dbReference type="OrthoDB" id="9783572at2"/>
<dbReference type="Pfam" id="PF01042">
    <property type="entry name" value="Ribonuc_L-PSP"/>
    <property type="match status" value="1"/>
</dbReference>
<dbReference type="PANTHER" id="PTHR43857:SF1">
    <property type="entry name" value="YJGH FAMILY PROTEIN"/>
    <property type="match status" value="1"/>
</dbReference>
<dbReference type="AlphaFoldDB" id="A0A0D6PLA9"/>
<protein>
    <submittedName>
        <fullName evidence="1">Endoribonuclease L-PSP</fullName>
    </submittedName>
</protein>
<dbReference type="Proteomes" id="UP000032668">
    <property type="component" value="Unassembled WGS sequence"/>
</dbReference>